<proteinExistence type="inferred from homology"/>
<dbReference type="InterPro" id="IPR001377">
    <property type="entry name" value="Ribosomal_eS6"/>
</dbReference>
<dbReference type="GO" id="GO:0005840">
    <property type="term" value="C:ribosome"/>
    <property type="evidence" value="ECO:0007669"/>
    <property type="project" value="UniProtKB-KW"/>
</dbReference>
<evidence type="ECO:0000313" key="4">
    <source>
        <dbReference type="EMBL" id="AEA38785.1"/>
    </source>
</evidence>
<dbReference type="InterPro" id="IPR014401">
    <property type="entry name" value="Ribosomal_eS6-like"/>
</dbReference>
<evidence type="ECO:0000256" key="3">
    <source>
        <dbReference type="ARBA" id="ARBA00023274"/>
    </source>
</evidence>
<evidence type="ECO:0000256" key="1">
    <source>
        <dbReference type="ARBA" id="ARBA00009312"/>
    </source>
</evidence>
<dbReference type="RefSeq" id="XP_003239683.1">
    <property type="nucleotide sequence ID" value="XM_003239635.1"/>
</dbReference>
<dbReference type="GO" id="GO:0006412">
    <property type="term" value="P:translation"/>
    <property type="evidence" value="ECO:0007669"/>
    <property type="project" value="InterPro"/>
</dbReference>
<name>F2HHI9_9CRYP</name>
<keyword evidence="3" id="KW-0687">Ribonucleoprotein</keyword>
<reference evidence="4 5" key="1">
    <citation type="journal article" date="2011" name="Genome Biol. Evol.">
        <title>Complete nucleomorph genome sequence of the nonphotosynthetic alga Cryptomonas paramecium reveals a core nucleomorph gene set.</title>
        <authorList>
            <person name="Tanifuji G."/>
            <person name="Onodera N.T."/>
            <person name="Wheeler T.J."/>
            <person name="Dlutek M."/>
            <person name="Donaher N."/>
            <person name="Archibald J.M."/>
        </authorList>
    </citation>
    <scope>NUCLEOTIDE SEQUENCE [LARGE SCALE GENOMIC DNA]</scope>
    <source>
        <strain evidence="4 5">CCAP977/2A</strain>
    </source>
</reference>
<dbReference type="GeneID" id="10447078"/>
<gene>
    <name evidence="4" type="primary">rps6</name>
    <name evidence="4" type="ORF">CPARA_1gp127</name>
</gene>
<comment type="similarity">
    <text evidence="1">Belongs to the eukaryotic ribosomal protein eS6 family.</text>
</comment>
<dbReference type="AlphaFoldDB" id="F2HHI9"/>
<dbReference type="SMART" id="SM01405">
    <property type="entry name" value="Ribosomal_S6e"/>
    <property type="match status" value="1"/>
</dbReference>
<dbReference type="Proteomes" id="UP000243423">
    <property type="component" value="Nucleomorph 1"/>
</dbReference>
<dbReference type="PANTHER" id="PTHR11502">
    <property type="entry name" value="40S RIBOSOMAL PROTEIN S6"/>
    <property type="match status" value="1"/>
</dbReference>
<dbReference type="EMBL" id="CP002172">
    <property type="protein sequence ID" value="AEA38785.1"/>
    <property type="molecule type" value="Genomic_DNA"/>
</dbReference>
<keyword evidence="2 4" id="KW-0689">Ribosomal protein</keyword>
<sequence>MKINISDLQNKSQKTLDIEDENVLKFFYEKKIQSEFRGEILGAEWKGYILKINGGQDKQGFPMKPGVLTNRRIKALLTKNSVGCKGHHFKKGEKRKKSIRGCIISPETRVINVSVVKKHSTSDKSNLPCKKPLMIKRISKIRKMYSLSKGDDVKKYIIKQISQEKHTTYKSKFRKIQRMITPLYIQRKRFMFFKKKIV</sequence>
<organism evidence="4 5">
    <name type="scientific">Cryptomonas paramaecium</name>
    <dbReference type="NCBI Taxonomy" id="2898"/>
    <lineage>
        <taxon>Eukaryota</taxon>
        <taxon>Cryptophyceae</taxon>
        <taxon>Cryptomonadales</taxon>
        <taxon>Cryptomonadaceae</taxon>
        <taxon>Cryptomonas</taxon>
    </lineage>
</organism>
<dbReference type="Gene3D" id="1.20.5.2650">
    <property type="match status" value="1"/>
</dbReference>
<evidence type="ECO:0000313" key="5">
    <source>
        <dbReference type="Proteomes" id="UP000243423"/>
    </source>
</evidence>
<accession>F2HHI9</accession>
<protein>
    <submittedName>
        <fullName evidence="4">40S ribosomal protein S6</fullName>
    </submittedName>
</protein>
<geneLocation type="nucleomorph" evidence="4"/>
<keyword evidence="4" id="KW-0542">Nucleomorph</keyword>
<dbReference type="GO" id="GO:1990904">
    <property type="term" value="C:ribonucleoprotein complex"/>
    <property type="evidence" value="ECO:0007669"/>
    <property type="project" value="UniProtKB-KW"/>
</dbReference>
<dbReference type="PIRSF" id="PIRSF002129">
    <property type="entry name" value="Ribosom_S6_euk"/>
    <property type="match status" value="1"/>
</dbReference>
<dbReference type="Pfam" id="PF01092">
    <property type="entry name" value="Ribosomal_S6e"/>
    <property type="match status" value="1"/>
</dbReference>
<dbReference type="GO" id="GO:0003735">
    <property type="term" value="F:structural constituent of ribosome"/>
    <property type="evidence" value="ECO:0007669"/>
    <property type="project" value="InterPro"/>
</dbReference>
<evidence type="ECO:0000256" key="2">
    <source>
        <dbReference type="ARBA" id="ARBA00022980"/>
    </source>
</evidence>